<dbReference type="InterPro" id="IPR011009">
    <property type="entry name" value="Kinase-like_dom_sf"/>
</dbReference>
<dbReference type="SUPFAM" id="SSF56112">
    <property type="entry name" value="Protein kinase-like (PK-like)"/>
    <property type="match status" value="1"/>
</dbReference>
<evidence type="ECO:0000313" key="1">
    <source>
        <dbReference type="EMBL" id="EIJ41089.1"/>
    </source>
</evidence>
<name>I3CBU6_9GAMM</name>
<dbReference type="RefSeq" id="WP_002682692.1">
    <property type="nucleotide sequence ID" value="NZ_JH600070.1"/>
</dbReference>
<dbReference type="STRING" id="395493.BegalDRAFT_0166"/>
<dbReference type="OrthoDB" id="5620977at2"/>
<organism evidence="1 2">
    <name type="scientific">Beggiatoa alba B18LD</name>
    <dbReference type="NCBI Taxonomy" id="395493"/>
    <lineage>
        <taxon>Bacteria</taxon>
        <taxon>Pseudomonadati</taxon>
        <taxon>Pseudomonadota</taxon>
        <taxon>Gammaproteobacteria</taxon>
        <taxon>Thiotrichales</taxon>
        <taxon>Thiotrichaceae</taxon>
        <taxon>Beggiatoa</taxon>
    </lineage>
</organism>
<dbReference type="Proteomes" id="UP000005744">
    <property type="component" value="Unassembled WGS sequence"/>
</dbReference>
<reference evidence="1 2" key="1">
    <citation type="submission" date="2011-11" db="EMBL/GenBank/DDBJ databases">
        <title>Improved High-Quality Draft sequence of Beggiatoa alba B18lD.</title>
        <authorList>
            <consortium name="US DOE Joint Genome Institute"/>
            <person name="Lucas S."/>
            <person name="Han J."/>
            <person name="Lapidus A."/>
            <person name="Cheng J.-F."/>
            <person name="Goodwin L."/>
            <person name="Pitluck S."/>
            <person name="Peters L."/>
            <person name="Mikhailova N."/>
            <person name="Held B."/>
            <person name="Detter J.C."/>
            <person name="Han C."/>
            <person name="Tapia R."/>
            <person name="Land M."/>
            <person name="Hauser L."/>
            <person name="Kyrpides N."/>
            <person name="Ivanova N."/>
            <person name="Pagani I."/>
            <person name="Samuel K."/>
            <person name="Teske A."/>
            <person name="Mueller J."/>
            <person name="Woyke T."/>
        </authorList>
    </citation>
    <scope>NUCLEOTIDE SEQUENCE [LARGE SCALE GENOMIC DNA]</scope>
    <source>
        <strain evidence="1 2">B18LD</strain>
    </source>
</reference>
<gene>
    <name evidence="1" type="ORF">BegalDRAFT_0166</name>
</gene>
<evidence type="ECO:0008006" key="3">
    <source>
        <dbReference type="Google" id="ProtNLM"/>
    </source>
</evidence>
<dbReference type="Gene3D" id="3.30.200.20">
    <property type="entry name" value="Phosphorylase Kinase, domain 1"/>
    <property type="match status" value="1"/>
</dbReference>
<keyword evidence="2" id="KW-1185">Reference proteome</keyword>
<dbReference type="Gene3D" id="1.10.510.10">
    <property type="entry name" value="Transferase(Phosphotransferase) domain 1"/>
    <property type="match status" value="1"/>
</dbReference>
<proteinExistence type="predicted"/>
<dbReference type="EMBL" id="JH600070">
    <property type="protein sequence ID" value="EIJ41089.1"/>
    <property type="molecule type" value="Genomic_DNA"/>
</dbReference>
<dbReference type="eggNOG" id="COG4248">
    <property type="taxonomic scope" value="Bacteria"/>
</dbReference>
<dbReference type="HOGENOM" id="CLU_489726_0_0_6"/>
<evidence type="ECO:0000313" key="2">
    <source>
        <dbReference type="Proteomes" id="UP000005744"/>
    </source>
</evidence>
<dbReference type="AlphaFoldDB" id="I3CBU6"/>
<accession>I3CBU6</accession>
<protein>
    <recommendedName>
        <fullName evidence="3">Protein kinase family protein</fullName>
    </recommendedName>
</protein>
<sequence>MEYFIQGGSKVKLSDTDFVAEGGEGKIYVKNQTVYKIYTDPSRVMPAAKIQELSALDHPNIIRPLALLLDKKNIPVGFTMLQAQNAQSLPRLFTNDFRQQQNISDATIFALLEEMQTTIEFIHRQHCLIVDGNEMNYLVDTQTWEKPYFIDVDSYQTPHFPATALMPSIKDYHTQGFTPLTDWFAFAIVACQLLVGIHPYKGKHSNLKGLESRMKANISIFNTAVSLPAAVRDFAIIPSAWQDWFIRLFEKGERLAPPRLSGKLPAPVLRVQVIQGTNNFIVSLIHEYPSPIFGYFDYNGLETIFIKNYIFINKQAYTTQNTAIQVIFEPRSLTAVSACIQQQQLQLTALATGEILALKLNAQDLLTVNNQLYAVQYDKLIAIQLRQVNDKLLATSGTVWQIMPHSHQVFQGFIYQNVLGKPYLVIPYQQACAILAVPELVGYTVIHGKHDKGVVMLIGRKNGQYDEIILRFDADYRQYDVRILENRDILENNFITLDNGVVIHIPEEGEMHIFHRQAQAMKTVKDPFIRTSMRLCHVGTTVLFYEGNKLFSLKMK</sequence>